<dbReference type="InterPro" id="IPR013103">
    <property type="entry name" value="RVT_2"/>
</dbReference>
<dbReference type="EMBL" id="BKCJ010000161">
    <property type="protein sequence ID" value="GEU30493.1"/>
    <property type="molecule type" value="Genomic_DNA"/>
</dbReference>
<name>A0A6L2J0G7_TANCI</name>
<organism evidence="3">
    <name type="scientific">Tanacetum cinerariifolium</name>
    <name type="common">Dalmatian daisy</name>
    <name type="synonym">Chrysanthemum cinerariifolium</name>
    <dbReference type="NCBI Taxonomy" id="118510"/>
    <lineage>
        <taxon>Eukaryota</taxon>
        <taxon>Viridiplantae</taxon>
        <taxon>Streptophyta</taxon>
        <taxon>Embryophyta</taxon>
        <taxon>Tracheophyta</taxon>
        <taxon>Spermatophyta</taxon>
        <taxon>Magnoliopsida</taxon>
        <taxon>eudicotyledons</taxon>
        <taxon>Gunneridae</taxon>
        <taxon>Pentapetalae</taxon>
        <taxon>asterids</taxon>
        <taxon>campanulids</taxon>
        <taxon>Asterales</taxon>
        <taxon>Asteraceae</taxon>
        <taxon>Asteroideae</taxon>
        <taxon>Anthemideae</taxon>
        <taxon>Anthemidinae</taxon>
        <taxon>Tanacetum</taxon>
    </lineage>
</organism>
<gene>
    <name evidence="3" type="ORF">Tci_002471</name>
</gene>
<evidence type="ECO:0000313" key="3">
    <source>
        <dbReference type="EMBL" id="GEU30493.1"/>
    </source>
</evidence>
<reference evidence="3" key="1">
    <citation type="journal article" date="2019" name="Sci. Rep.">
        <title>Draft genome of Tanacetum cinerariifolium, the natural source of mosquito coil.</title>
        <authorList>
            <person name="Yamashiro T."/>
            <person name="Shiraishi A."/>
            <person name="Satake H."/>
            <person name="Nakayama K."/>
        </authorList>
    </citation>
    <scope>NUCLEOTIDE SEQUENCE</scope>
</reference>
<evidence type="ECO:0000256" key="1">
    <source>
        <dbReference type="SAM" id="MobiDB-lite"/>
    </source>
</evidence>
<accession>A0A6L2J0G7</accession>
<dbReference type="PANTHER" id="PTHR11439:SF509">
    <property type="entry name" value="RNA-DIRECTED DNA POLYMERASE"/>
    <property type="match status" value="1"/>
</dbReference>
<sequence>MELMAERLARAHDPLNVKNHVVQNAFQNLSIQNVGNQNGHIVVSRIANQNVNQNGNGNIVAAWVEGNGNGNGNIKNQKLEAENMSLEFQPLHHSPPIQKTPYELINSRKPDILFPHVFGALCYPKNNREDIGKIGSKGDIGFFIGYSANSSATRTVAAAQALQVLHTPTASTTIADTAPTPTNSFSQAADIPNTSQDNPFASPSTSAVELSSSQYVDPSNIHMFYQPYPYEYQWTKDHPLEEVIGEPSRPVLTRNQLRTDDDMCIYGLIVSTMELKNVKEAMTELTWIDSINKTRLVMRGYRQEEGIDFEESFTPVARMVAIRIFLAYAAHKSFIVFQMDVKTVFLHGTLKEDVYVCQPEGFINIDHPSRVYKLKKALYGLKQAPRAWSIQDIVHATCLWAWYQAQPSEKHLKEVKRIFCYLWGTVNMDLWYTKDSGFELTGFSDADYMGCRDSFKSTSGGTKFLGEKLVGWSSKNKTVRRCQPQKQNVVPKSFRCGHN</sequence>
<comment type="caution">
    <text evidence="3">The sequence shown here is derived from an EMBL/GenBank/DDBJ whole genome shotgun (WGS) entry which is preliminary data.</text>
</comment>
<evidence type="ECO:0000259" key="2">
    <source>
        <dbReference type="Pfam" id="PF07727"/>
    </source>
</evidence>
<feature type="region of interest" description="Disordered" evidence="1">
    <location>
        <begin position="173"/>
        <end position="204"/>
    </location>
</feature>
<proteinExistence type="predicted"/>
<dbReference type="PANTHER" id="PTHR11439">
    <property type="entry name" value="GAG-POL-RELATED RETROTRANSPOSON"/>
    <property type="match status" value="1"/>
</dbReference>
<feature type="domain" description="Reverse transcriptase Ty1/copia-type" evidence="2">
    <location>
        <begin position="289"/>
        <end position="389"/>
    </location>
</feature>
<dbReference type="AlphaFoldDB" id="A0A6L2J0G7"/>
<dbReference type="Pfam" id="PF07727">
    <property type="entry name" value="RVT_2"/>
    <property type="match status" value="1"/>
</dbReference>
<protein>
    <recommendedName>
        <fullName evidence="2">Reverse transcriptase Ty1/copia-type domain-containing protein</fullName>
    </recommendedName>
</protein>